<dbReference type="AlphaFoldDB" id="A0A6N8J386"/>
<evidence type="ECO:0000313" key="2">
    <source>
        <dbReference type="Proteomes" id="UP000468388"/>
    </source>
</evidence>
<protein>
    <recommendedName>
        <fullName evidence="3">Protein SirB1 N-terminal domain-containing protein</fullName>
    </recommendedName>
</protein>
<reference evidence="1 2" key="1">
    <citation type="submission" date="2019-12" db="EMBL/GenBank/DDBJ databases">
        <title>The draft genomic sequence of strain Chitinophaga oryziterrae JCM 16595.</title>
        <authorList>
            <person name="Zhang X."/>
        </authorList>
    </citation>
    <scope>NUCLEOTIDE SEQUENCE [LARGE SCALE GENOMIC DNA]</scope>
    <source>
        <strain evidence="1 2">JCM 16595</strain>
    </source>
</reference>
<dbReference type="RefSeq" id="WP_157298072.1">
    <property type="nucleotide sequence ID" value="NZ_BAAAZB010000005.1"/>
</dbReference>
<sequence>MARIVMVLSVFFLFNNTSYGQYSSKEIYEEAFLKISLLLQTKDPTCFKKAVFITENVYLNNSITYDEFEDEIQTLVNLAWLRVKNNRHLQYKMEDSLNLIKNLAIFNVISDTTRLSSIMGKDLIVYPCRYNFQDPQGDKDWTSTFVISLLTTNEGNCRSLPYLYKILADELGATCWLSFAPYHIYIKNRCKQTGWYNTELSSGQFPVDAWITASGYISMDAIRSGIYMDTLSNKQALANCMLDLAKGYERKTHNYTDSFIVRCCDLVLKYHPNNINAIVYKAEVLKKVYQISKNSGAELAVSLYPSMETLYLKAMDLGYKEMPERMYQEWIQSLSDQKEKYSDKNHIRNSHL</sequence>
<dbReference type="EMBL" id="WRXO01000001">
    <property type="protein sequence ID" value="MVT39394.1"/>
    <property type="molecule type" value="Genomic_DNA"/>
</dbReference>
<proteinExistence type="predicted"/>
<gene>
    <name evidence="1" type="ORF">GO495_02245</name>
</gene>
<keyword evidence="2" id="KW-1185">Reference proteome</keyword>
<dbReference type="Proteomes" id="UP000468388">
    <property type="component" value="Unassembled WGS sequence"/>
</dbReference>
<organism evidence="1 2">
    <name type="scientific">Chitinophaga oryziterrae</name>
    <dbReference type="NCBI Taxonomy" id="1031224"/>
    <lineage>
        <taxon>Bacteria</taxon>
        <taxon>Pseudomonadati</taxon>
        <taxon>Bacteroidota</taxon>
        <taxon>Chitinophagia</taxon>
        <taxon>Chitinophagales</taxon>
        <taxon>Chitinophagaceae</taxon>
        <taxon>Chitinophaga</taxon>
    </lineage>
</organism>
<evidence type="ECO:0008006" key="3">
    <source>
        <dbReference type="Google" id="ProtNLM"/>
    </source>
</evidence>
<name>A0A6N8J386_9BACT</name>
<evidence type="ECO:0000313" key="1">
    <source>
        <dbReference type="EMBL" id="MVT39394.1"/>
    </source>
</evidence>
<dbReference type="OrthoDB" id="1041391at2"/>
<accession>A0A6N8J386</accession>
<comment type="caution">
    <text evidence="1">The sequence shown here is derived from an EMBL/GenBank/DDBJ whole genome shotgun (WGS) entry which is preliminary data.</text>
</comment>